<feature type="transmembrane region" description="Helical" evidence="1">
    <location>
        <begin position="418"/>
        <end position="442"/>
    </location>
</feature>
<feature type="transmembrane region" description="Helical" evidence="1">
    <location>
        <begin position="215"/>
        <end position="236"/>
    </location>
</feature>
<dbReference type="AlphaFoldDB" id="S3YCS2"/>
<feature type="transmembrane region" description="Helical" evidence="1">
    <location>
        <begin position="192"/>
        <end position="210"/>
    </location>
</feature>
<dbReference type="PANTHER" id="PTHR31061:SF24">
    <property type="entry name" value="LD22376P"/>
    <property type="match status" value="1"/>
</dbReference>
<keyword evidence="1" id="KW-1133">Transmembrane helix</keyword>
<evidence type="ECO:0000259" key="2">
    <source>
        <dbReference type="Pfam" id="PF16401"/>
    </source>
</evidence>
<feature type="transmembrane region" description="Helical" evidence="1">
    <location>
        <begin position="448"/>
        <end position="468"/>
    </location>
</feature>
<feature type="transmembrane region" description="Helical" evidence="1">
    <location>
        <begin position="106"/>
        <end position="124"/>
    </location>
</feature>
<evidence type="ECO:0000256" key="1">
    <source>
        <dbReference type="SAM" id="Phobius"/>
    </source>
</evidence>
<feature type="transmembrane region" description="Helical" evidence="1">
    <location>
        <begin position="65"/>
        <end position="85"/>
    </location>
</feature>
<feature type="domain" description="DUF5009" evidence="2">
    <location>
        <begin position="14"/>
        <end position="272"/>
    </location>
</feature>
<name>S3YCS2_BACSE</name>
<dbReference type="Pfam" id="PF16401">
    <property type="entry name" value="DUF5009"/>
    <property type="match status" value="1"/>
</dbReference>
<feature type="transmembrane region" description="Helical" evidence="1">
    <location>
        <begin position="293"/>
        <end position="310"/>
    </location>
</feature>
<keyword evidence="1" id="KW-0472">Membrane</keyword>
<evidence type="ECO:0000313" key="3">
    <source>
        <dbReference type="EMBL" id="EPH20121.1"/>
    </source>
</evidence>
<reference evidence="3 4" key="1">
    <citation type="submission" date="2013-05" db="EMBL/GenBank/DDBJ databases">
        <title>The Genome Sequence of Bacteroides stercoris CC31F.</title>
        <authorList>
            <consortium name="The Broad Institute Genomics Platform"/>
            <person name="Earl A."/>
            <person name="Ward D."/>
            <person name="Feldgarden M."/>
            <person name="Gevers D."/>
            <person name="Oliphant K."/>
            <person name="Allen-Vercoe E."/>
            <person name="Walker B."/>
            <person name="Young S."/>
            <person name="Zeng Q."/>
            <person name="Gargeya S."/>
            <person name="Fitzgerald M."/>
            <person name="Haas B."/>
            <person name="Abouelleil A."/>
            <person name="Allen A.W."/>
            <person name="Alvarado L."/>
            <person name="Arachchi H.M."/>
            <person name="Berlin A.M."/>
            <person name="Chapman S.B."/>
            <person name="Gainer-Dewar J."/>
            <person name="Goldberg J."/>
            <person name="Griggs A."/>
            <person name="Gujja S."/>
            <person name="Hansen M."/>
            <person name="Howarth C."/>
            <person name="Imamovic A."/>
            <person name="Ireland A."/>
            <person name="Larimer J."/>
            <person name="McCowan C."/>
            <person name="Murphy C."/>
            <person name="Pearson M."/>
            <person name="Poon T.W."/>
            <person name="Priest M."/>
            <person name="Roberts A."/>
            <person name="Saif S."/>
            <person name="Shea T."/>
            <person name="Sisk P."/>
            <person name="Sykes S."/>
            <person name="Wortman J."/>
            <person name="Nusbaum C."/>
            <person name="Birren B."/>
        </authorList>
    </citation>
    <scope>NUCLEOTIDE SEQUENCE [LARGE SCALE GENOMIC DNA]</scope>
    <source>
        <strain evidence="3 4">CC31F</strain>
    </source>
</reference>
<feature type="transmembrane region" description="Helical" evidence="1">
    <location>
        <begin position="316"/>
        <end position="336"/>
    </location>
</feature>
<dbReference type="PANTHER" id="PTHR31061">
    <property type="entry name" value="LD22376P"/>
    <property type="match status" value="1"/>
</dbReference>
<accession>S3YCS2</accession>
<feature type="transmembrane region" description="Helical" evidence="1">
    <location>
        <begin position="21"/>
        <end position="45"/>
    </location>
</feature>
<feature type="transmembrane region" description="Helical" evidence="1">
    <location>
        <begin position="160"/>
        <end position="180"/>
    </location>
</feature>
<feature type="transmembrane region" description="Helical" evidence="1">
    <location>
        <begin position="377"/>
        <end position="397"/>
    </location>
</feature>
<comment type="caution">
    <text evidence="3">The sequence shown here is derived from an EMBL/GenBank/DDBJ whole genome shotgun (WGS) entry which is preliminary data.</text>
</comment>
<sequence length="477" mass="54420">MHKIADNGKPITRRAYSIDALRGYAILTMVLSATIVYGILPAWMYHAQEPPPTHTYHPELSGLTWVDLVFPFFLFTMGAAFPFSLRRKYEKGESRWKLAYGAVKRGVQLTFFAIFIQHFYPYMLSAPQDMRAWLLALTCFALLFPMFMRIPLQMPKWRYTAIKLSAYGVAIVMMLCTDYANDTEFNLYTSNIIILLLANMAFWGSLTYLLTMYSWWMRIAVLAALAGIVLSAQTEGTWAQAMWDYTPLPWMYRFEYLRYLFIVLPGSMAGELVMKWMDRPIGERNTKNTPRAVAYGMLGISISLILVNLVGLYNHWSLVTLVVSALLIVAGWILAYHQSSDGVLWYELLLLSAAFLLIGLCFEPFQGGIKKDGPTFSYFFVTSGLACMALMAFHVICDYFCLHRSTNFLVMSGQNPMIAYVACDLLIYPLFNLLGVMSGLSIFASNPWLGFLQGILFTSLALLVTMFFTQIKWFWKT</sequence>
<dbReference type="InterPro" id="IPR032176">
    <property type="entry name" value="DUF5009"/>
</dbReference>
<organism evidence="3 4">
    <name type="scientific">Bacteroides stercoris CC31F</name>
    <dbReference type="NCBI Taxonomy" id="1073351"/>
    <lineage>
        <taxon>Bacteria</taxon>
        <taxon>Pseudomonadati</taxon>
        <taxon>Bacteroidota</taxon>
        <taxon>Bacteroidia</taxon>
        <taxon>Bacteroidales</taxon>
        <taxon>Bacteroidaceae</taxon>
        <taxon>Bacteroides</taxon>
    </lineage>
</organism>
<feature type="transmembrane region" description="Helical" evidence="1">
    <location>
        <begin position="130"/>
        <end position="148"/>
    </location>
</feature>
<evidence type="ECO:0000313" key="4">
    <source>
        <dbReference type="Proteomes" id="UP000014614"/>
    </source>
</evidence>
<gene>
    <name evidence="3" type="ORF">HMPREF1181_02074</name>
</gene>
<dbReference type="HOGENOM" id="CLU_582372_0_0_10"/>
<feature type="transmembrane region" description="Helical" evidence="1">
    <location>
        <begin position="256"/>
        <end position="273"/>
    </location>
</feature>
<protein>
    <recommendedName>
        <fullName evidence="2">DUF5009 domain-containing protein</fullName>
    </recommendedName>
</protein>
<dbReference type="EMBL" id="ATFP01000026">
    <property type="protein sequence ID" value="EPH20121.1"/>
    <property type="molecule type" value="Genomic_DNA"/>
</dbReference>
<proteinExistence type="predicted"/>
<dbReference type="Proteomes" id="UP000014614">
    <property type="component" value="Unassembled WGS sequence"/>
</dbReference>
<keyword evidence="1" id="KW-0812">Transmembrane</keyword>
<dbReference type="PATRIC" id="fig|1073351.3.peg.2077"/>
<feature type="transmembrane region" description="Helical" evidence="1">
    <location>
        <begin position="343"/>
        <end position="365"/>
    </location>
</feature>